<gene>
    <name evidence="1" type="ORF">PPRIM_AZ9-3.1.T0420301</name>
</gene>
<comment type="caution">
    <text evidence="1">The sequence shown here is derived from an EMBL/GenBank/DDBJ whole genome shotgun (WGS) entry which is preliminary data.</text>
</comment>
<evidence type="ECO:0000313" key="1">
    <source>
        <dbReference type="EMBL" id="CAD8068719.1"/>
    </source>
</evidence>
<keyword evidence="2" id="KW-1185">Reference proteome</keyword>
<dbReference type="EMBL" id="CAJJDM010000041">
    <property type="protein sequence ID" value="CAD8068719.1"/>
    <property type="molecule type" value="Genomic_DNA"/>
</dbReference>
<protein>
    <submittedName>
        <fullName evidence="1">Uncharacterized protein</fullName>
    </submittedName>
</protein>
<reference evidence="1" key="1">
    <citation type="submission" date="2021-01" db="EMBL/GenBank/DDBJ databases">
        <authorList>
            <consortium name="Genoscope - CEA"/>
            <person name="William W."/>
        </authorList>
    </citation>
    <scope>NUCLEOTIDE SEQUENCE</scope>
</reference>
<dbReference type="AlphaFoldDB" id="A0A8S1LPF9"/>
<dbReference type="Proteomes" id="UP000688137">
    <property type="component" value="Unassembled WGS sequence"/>
</dbReference>
<sequence>MECIGQVNFLNEDQIGRFYGEKGYTIDNNSYFVQVQLIYKRQEQQNGYWCPLFNIGVLNFLSTAPDQNQRIFSPTTLMGSGLKIYIECIS</sequence>
<accession>A0A8S1LPF9</accession>
<evidence type="ECO:0000313" key="2">
    <source>
        <dbReference type="Proteomes" id="UP000688137"/>
    </source>
</evidence>
<organism evidence="1 2">
    <name type="scientific">Paramecium primaurelia</name>
    <dbReference type="NCBI Taxonomy" id="5886"/>
    <lineage>
        <taxon>Eukaryota</taxon>
        <taxon>Sar</taxon>
        <taxon>Alveolata</taxon>
        <taxon>Ciliophora</taxon>
        <taxon>Intramacronucleata</taxon>
        <taxon>Oligohymenophorea</taxon>
        <taxon>Peniculida</taxon>
        <taxon>Parameciidae</taxon>
        <taxon>Paramecium</taxon>
    </lineage>
</organism>
<name>A0A8S1LPF9_PARPR</name>
<proteinExistence type="predicted"/>